<keyword evidence="5" id="KW-0808">Transferase</keyword>
<organism evidence="13 14">
    <name type="scientific">Paraburkholderia strydomiana</name>
    <dbReference type="NCBI Taxonomy" id="1245417"/>
    <lineage>
        <taxon>Bacteria</taxon>
        <taxon>Pseudomonadati</taxon>
        <taxon>Pseudomonadota</taxon>
        <taxon>Betaproteobacteria</taxon>
        <taxon>Burkholderiales</taxon>
        <taxon>Burkholderiaceae</taxon>
        <taxon>Paraburkholderia</taxon>
    </lineage>
</organism>
<dbReference type="EC" id="2.7.13.3" evidence="3"/>
<evidence type="ECO:0000259" key="12">
    <source>
        <dbReference type="PROSITE" id="PS50885"/>
    </source>
</evidence>
<evidence type="ECO:0000256" key="3">
    <source>
        <dbReference type="ARBA" id="ARBA00012438"/>
    </source>
</evidence>
<evidence type="ECO:0000313" key="14">
    <source>
        <dbReference type="Proteomes" id="UP001629392"/>
    </source>
</evidence>
<evidence type="ECO:0000259" key="11">
    <source>
        <dbReference type="PROSITE" id="PS50109"/>
    </source>
</evidence>
<evidence type="ECO:0000313" key="13">
    <source>
        <dbReference type="EMBL" id="MFM0715567.1"/>
    </source>
</evidence>
<dbReference type="InterPro" id="IPR003660">
    <property type="entry name" value="HAMP_dom"/>
</dbReference>
<dbReference type="PROSITE" id="PS50885">
    <property type="entry name" value="HAMP"/>
    <property type="match status" value="1"/>
</dbReference>
<gene>
    <name evidence="13" type="ORF">PQQ73_04410</name>
</gene>
<dbReference type="InterPro" id="IPR003594">
    <property type="entry name" value="HATPase_dom"/>
</dbReference>
<keyword evidence="4" id="KW-0597">Phosphoprotein</keyword>
<keyword evidence="14" id="KW-1185">Reference proteome</keyword>
<keyword evidence="10" id="KW-0472">Membrane</keyword>
<dbReference type="Proteomes" id="UP001629392">
    <property type="component" value="Unassembled WGS sequence"/>
</dbReference>
<keyword evidence="6 10" id="KW-0812">Transmembrane</keyword>
<evidence type="ECO:0000256" key="5">
    <source>
        <dbReference type="ARBA" id="ARBA00022679"/>
    </source>
</evidence>
<sequence>MLISSIDSNVMARTSQQASPTGISQAYVSQRPLAWPESQRDHTGHLSGSEPLMPFTIAPPAVLVVERATLVNLREEIDETLFARTWSSFPAQPFLPSRGISRNDSPAFEDNPGSLSEDNTAISAWMIVLLAVALGLTGSWVAGRPLRNLAAAFREISGDCDPSNAIPETGPEALRRLARTFNEMLTRRCHARKAQSETLAALATHLESQAIRLRETSLLVKEWQKRVALVEDVDLFSHIARQFVEVAGCSPKQATDLSVEAFIRDRFMMTSSLDAALFSCTFGAGAEFRLPRTLLERVMSNLVDNALDHGVPPIEIKTSRVRDEWILSIRDHGAGIKPSELSNATSTFVRLARTENNGRHWGLGLALVKKLVSDAEGRLILGNHSDGGLFVRMVFSASRGSSWT</sequence>
<comment type="catalytic activity">
    <reaction evidence="1">
        <text>ATP + protein L-histidine = ADP + protein N-phospho-L-histidine.</text>
        <dbReference type="EC" id="2.7.13.3"/>
    </reaction>
</comment>
<name>A0ABW9E882_9BURK</name>
<evidence type="ECO:0000256" key="4">
    <source>
        <dbReference type="ARBA" id="ARBA00022553"/>
    </source>
</evidence>
<dbReference type="PANTHER" id="PTHR45436">
    <property type="entry name" value="SENSOR HISTIDINE KINASE YKOH"/>
    <property type="match status" value="1"/>
</dbReference>
<feature type="transmembrane region" description="Helical" evidence="10">
    <location>
        <begin position="122"/>
        <end position="142"/>
    </location>
</feature>
<evidence type="ECO:0000256" key="8">
    <source>
        <dbReference type="ARBA" id="ARBA00022989"/>
    </source>
</evidence>
<keyword evidence="9" id="KW-0902">Two-component regulatory system</keyword>
<comment type="caution">
    <text evidence="13">The sequence shown here is derived from an EMBL/GenBank/DDBJ whole genome shotgun (WGS) entry which is preliminary data.</text>
</comment>
<keyword evidence="8 10" id="KW-1133">Transmembrane helix</keyword>
<accession>A0ABW9E882</accession>
<proteinExistence type="predicted"/>
<dbReference type="InterPro" id="IPR050428">
    <property type="entry name" value="TCS_sensor_his_kinase"/>
</dbReference>
<evidence type="ECO:0000256" key="10">
    <source>
        <dbReference type="SAM" id="Phobius"/>
    </source>
</evidence>
<feature type="domain" description="Histidine kinase" evidence="11">
    <location>
        <begin position="295"/>
        <end position="399"/>
    </location>
</feature>
<dbReference type="GO" id="GO:0016301">
    <property type="term" value="F:kinase activity"/>
    <property type="evidence" value="ECO:0007669"/>
    <property type="project" value="UniProtKB-KW"/>
</dbReference>
<dbReference type="Gene3D" id="3.30.565.10">
    <property type="entry name" value="Histidine kinase-like ATPase, C-terminal domain"/>
    <property type="match status" value="1"/>
</dbReference>
<dbReference type="InterPro" id="IPR005467">
    <property type="entry name" value="His_kinase_dom"/>
</dbReference>
<reference evidence="13 14" key="1">
    <citation type="journal article" date="2024" name="Chem. Sci.">
        <title>Discovery of megapolipeptins by genome mining of a Burkholderiales bacteria collection.</title>
        <authorList>
            <person name="Paulo B.S."/>
            <person name="Recchia M.J.J."/>
            <person name="Lee S."/>
            <person name="Fergusson C.H."/>
            <person name="Romanowski S.B."/>
            <person name="Hernandez A."/>
            <person name="Krull N."/>
            <person name="Liu D.Y."/>
            <person name="Cavanagh H."/>
            <person name="Bos A."/>
            <person name="Gray C.A."/>
            <person name="Murphy B.T."/>
            <person name="Linington R.G."/>
            <person name="Eustaquio A.S."/>
        </authorList>
    </citation>
    <scope>NUCLEOTIDE SEQUENCE [LARGE SCALE GENOMIC DNA]</scope>
    <source>
        <strain evidence="13 14">RL17-350-BIC-E</strain>
    </source>
</reference>
<evidence type="ECO:0000256" key="2">
    <source>
        <dbReference type="ARBA" id="ARBA00004370"/>
    </source>
</evidence>
<dbReference type="PANTHER" id="PTHR45436:SF5">
    <property type="entry name" value="SENSOR HISTIDINE KINASE TRCS"/>
    <property type="match status" value="1"/>
</dbReference>
<keyword evidence="7 13" id="KW-0418">Kinase</keyword>
<dbReference type="CDD" id="cd06225">
    <property type="entry name" value="HAMP"/>
    <property type="match status" value="1"/>
</dbReference>
<comment type="subcellular location">
    <subcellularLocation>
        <location evidence="2">Membrane</location>
    </subcellularLocation>
</comment>
<protein>
    <recommendedName>
        <fullName evidence="3">histidine kinase</fullName>
        <ecNumber evidence="3">2.7.13.3</ecNumber>
    </recommendedName>
</protein>
<dbReference type="EMBL" id="JAQQCL010000002">
    <property type="protein sequence ID" value="MFM0715567.1"/>
    <property type="molecule type" value="Genomic_DNA"/>
</dbReference>
<dbReference type="RefSeq" id="WP_408152358.1">
    <property type="nucleotide sequence ID" value="NZ_JAQQCJ010000002.1"/>
</dbReference>
<evidence type="ECO:0000256" key="7">
    <source>
        <dbReference type="ARBA" id="ARBA00022777"/>
    </source>
</evidence>
<dbReference type="Pfam" id="PF02518">
    <property type="entry name" value="HATPase_c"/>
    <property type="match status" value="1"/>
</dbReference>
<dbReference type="SMART" id="SM00304">
    <property type="entry name" value="HAMP"/>
    <property type="match status" value="1"/>
</dbReference>
<feature type="domain" description="HAMP" evidence="12">
    <location>
        <begin position="140"/>
        <end position="193"/>
    </location>
</feature>
<evidence type="ECO:0000256" key="6">
    <source>
        <dbReference type="ARBA" id="ARBA00022692"/>
    </source>
</evidence>
<dbReference type="InterPro" id="IPR036890">
    <property type="entry name" value="HATPase_C_sf"/>
</dbReference>
<evidence type="ECO:0000256" key="1">
    <source>
        <dbReference type="ARBA" id="ARBA00000085"/>
    </source>
</evidence>
<dbReference type="SUPFAM" id="SSF55874">
    <property type="entry name" value="ATPase domain of HSP90 chaperone/DNA topoisomerase II/histidine kinase"/>
    <property type="match status" value="1"/>
</dbReference>
<dbReference type="PROSITE" id="PS50109">
    <property type="entry name" value="HIS_KIN"/>
    <property type="match status" value="1"/>
</dbReference>
<dbReference type="Gene3D" id="1.10.287.130">
    <property type="match status" value="1"/>
</dbReference>
<dbReference type="SMART" id="SM00387">
    <property type="entry name" value="HATPase_c"/>
    <property type="match status" value="1"/>
</dbReference>
<evidence type="ECO:0000256" key="9">
    <source>
        <dbReference type="ARBA" id="ARBA00023012"/>
    </source>
</evidence>